<sequence>MLGCAAGPTAGQQTAQTAGVQSDGRQARAVAGSPHPRQEVDAERAILPGYLASLLWFCQHQCRSWGTAGTSLAEEVSHCNACTPQPS</sequence>
<gene>
    <name evidence="2" type="ORF">COCON_G00229210</name>
</gene>
<evidence type="ECO:0000313" key="2">
    <source>
        <dbReference type="EMBL" id="KAJ8249705.1"/>
    </source>
</evidence>
<dbReference type="Proteomes" id="UP001152803">
    <property type="component" value="Unassembled WGS sequence"/>
</dbReference>
<organism evidence="2 3">
    <name type="scientific">Conger conger</name>
    <name type="common">Conger eel</name>
    <name type="synonym">Muraena conger</name>
    <dbReference type="NCBI Taxonomy" id="82655"/>
    <lineage>
        <taxon>Eukaryota</taxon>
        <taxon>Metazoa</taxon>
        <taxon>Chordata</taxon>
        <taxon>Craniata</taxon>
        <taxon>Vertebrata</taxon>
        <taxon>Euteleostomi</taxon>
        <taxon>Actinopterygii</taxon>
        <taxon>Neopterygii</taxon>
        <taxon>Teleostei</taxon>
        <taxon>Anguilliformes</taxon>
        <taxon>Congridae</taxon>
        <taxon>Conger</taxon>
    </lineage>
</organism>
<feature type="compositionally biased region" description="Low complexity" evidence="1">
    <location>
        <begin position="1"/>
        <end position="19"/>
    </location>
</feature>
<dbReference type="EMBL" id="JAFJMO010000019">
    <property type="protein sequence ID" value="KAJ8249705.1"/>
    <property type="molecule type" value="Genomic_DNA"/>
</dbReference>
<accession>A0A9Q1HJC8</accession>
<reference evidence="2" key="1">
    <citation type="journal article" date="2023" name="Science">
        <title>Genome structures resolve the early diversification of teleost fishes.</title>
        <authorList>
            <person name="Parey E."/>
            <person name="Louis A."/>
            <person name="Montfort J."/>
            <person name="Bouchez O."/>
            <person name="Roques C."/>
            <person name="Iampietro C."/>
            <person name="Lluch J."/>
            <person name="Castinel A."/>
            <person name="Donnadieu C."/>
            <person name="Desvignes T."/>
            <person name="Floi Bucao C."/>
            <person name="Jouanno E."/>
            <person name="Wen M."/>
            <person name="Mejri S."/>
            <person name="Dirks R."/>
            <person name="Jansen H."/>
            <person name="Henkel C."/>
            <person name="Chen W.J."/>
            <person name="Zahm M."/>
            <person name="Cabau C."/>
            <person name="Klopp C."/>
            <person name="Thompson A.W."/>
            <person name="Robinson-Rechavi M."/>
            <person name="Braasch I."/>
            <person name="Lecointre G."/>
            <person name="Bobe J."/>
            <person name="Postlethwait J.H."/>
            <person name="Berthelot C."/>
            <person name="Roest Crollius H."/>
            <person name="Guiguen Y."/>
        </authorList>
    </citation>
    <scope>NUCLEOTIDE SEQUENCE</scope>
    <source>
        <strain evidence="2">Concon-B</strain>
    </source>
</reference>
<evidence type="ECO:0000313" key="3">
    <source>
        <dbReference type="Proteomes" id="UP001152803"/>
    </source>
</evidence>
<feature type="region of interest" description="Disordered" evidence="1">
    <location>
        <begin position="1"/>
        <end position="40"/>
    </location>
</feature>
<keyword evidence="3" id="KW-1185">Reference proteome</keyword>
<name>A0A9Q1HJC8_CONCO</name>
<comment type="caution">
    <text evidence="2">The sequence shown here is derived from an EMBL/GenBank/DDBJ whole genome shotgun (WGS) entry which is preliminary data.</text>
</comment>
<evidence type="ECO:0000256" key="1">
    <source>
        <dbReference type="SAM" id="MobiDB-lite"/>
    </source>
</evidence>
<dbReference type="AlphaFoldDB" id="A0A9Q1HJC8"/>
<protein>
    <submittedName>
        <fullName evidence="2">Uncharacterized protein</fullName>
    </submittedName>
</protein>
<proteinExistence type="predicted"/>